<organism evidence="4 5">
    <name type="scientific">Dothidotthia symphoricarpi CBS 119687</name>
    <dbReference type="NCBI Taxonomy" id="1392245"/>
    <lineage>
        <taxon>Eukaryota</taxon>
        <taxon>Fungi</taxon>
        <taxon>Dikarya</taxon>
        <taxon>Ascomycota</taxon>
        <taxon>Pezizomycotina</taxon>
        <taxon>Dothideomycetes</taxon>
        <taxon>Pleosporomycetidae</taxon>
        <taxon>Pleosporales</taxon>
        <taxon>Dothidotthiaceae</taxon>
        <taxon>Dothidotthia</taxon>
    </lineage>
</organism>
<feature type="coiled-coil region" evidence="1">
    <location>
        <begin position="666"/>
        <end position="700"/>
    </location>
</feature>
<feature type="coiled-coil region" evidence="1">
    <location>
        <begin position="488"/>
        <end position="548"/>
    </location>
</feature>
<keyword evidence="3" id="KW-0472">Membrane</keyword>
<reference evidence="4" key="1">
    <citation type="journal article" date="2020" name="Stud. Mycol.">
        <title>101 Dothideomycetes genomes: a test case for predicting lifestyles and emergence of pathogens.</title>
        <authorList>
            <person name="Haridas S."/>
            <person name="Albert R."/>
            <person name="Binder M."/>
            <person name="Bloem J."/>
            <person name="Labutti K."/>
            <person name="Salamov A."/>
            <person name="Andreopoulos B."/>
            <person name="Baker S."/>
            <person name="Barry K."/>
            <person name="Bills G."/>
            <person name="Bluhm B."/>
            <person name="Cannon C."/>
            <person name="Castanera R."/>
            <person name="Culley D."/>
            <person name="Daum C."/>
            <person name="Ezra D."/>
            <person name="Gonzalez J."/>
            <person name="Henrissat B."/>
            <person name="Kuo A."/>
            <person name="Liang C."/>
            <person name="Lipzen A."/>
            <person name="Lutzoni F."/>
            <person name="Magnuson J."/>
            <person name="Mondo S."/>
            <person name="Nolan M."/>
            <person name="Ohm R."/>
            <person name="Pangilinan J."/>
            <person name="Park H.-J."/>
            <person name="Ramirez L."/>
            <person name="Alfaro M."/>
            <person name="Sun H."/>
            <person name="Tritt A."/>
            <person name="Yoshinaga Y."/>
            <person name="Zwiers L.-H."/>
            <person name="Turgeon B."/>
            <person name="Goodwin S."/>
            <person name="Spatafora J."/>
            <person name="Crous P."/>
            <person name="Grigoriev I."/>
        </authorList>
    </citation>
    <scope>NUCLEOTIDE SEQUENCE</scope>
    <source>
        <strain evidence="4">CBS 119687</strain>
    </source>
</reference>
<name>A0A6A6AD02_9PLEO</name>
<feature type="region of interest" description="Disordered" evidence="2">
    <location>
        <begin position="392"/>
        <end position="412"/>
    </location>
</feature>
<dbReference type="GeneID" id="54412417"/>
<evidence type="ECO:0000256" key="1">
    <source>
        <dbReference type="SAM" id="Coils"/>
    </source>
</evidence>
<keyword evidence="3" id="KW-0812">Transmembrane</keyword>
<evidence type="ECO:0000256" key="2">
    <source>
        <dbReference type="SAM" id="MobiDB-lite"/>
    </source>
</evidence>
<dbReference type="AlphaFoldDB" id="A0A6A6AD02"/>
<keyword evidence="3" id="KW-1133">Transmembrane helix</keyword>
<feature type="transmembrane region" description="Helical" evidence="3">
    <location>
        <begin position="12"/>
        <end position="30"/>
    </location>
</feature>
<evidence type="ECO:0000313" key="4">
    <source>
        <dbReference type="EMBL" id="KAF2128798.1"/>
    </source>
</evidence>
<evidence type="ECO:0000313" key="5">
    <source>
        <dbReference type="Proteomes" id="UP000799771"/>
    </source>
</evidence>
<sequence>MDLAQELVAHDLFVALAAAGAFVGLPALVNPSSTFKYTTKTVSQHVHTPVVITVTATTTHAPVTSTSVSTTTTTESLTDTITSFITETLEWHPTLSVTSDSFVSPTPVFVESEDVIDAPTVLLTSFSGLDRIHLSFLASIVSLIGLLCTLLHRHGIHANPLTSVNEDSPKWRGHIEGRQDADKRAATAELEKKEVAQALQRERLEKTELQRQLGYACTAIQRLVGCDPDAITGVKDNKTLATLLDTKEKTRKDQEQCDSLREQEKREHLEKLISEHTEKITKLESDLALARDGSAYYIAAMAKDKEIDELDKKSKERELRIEHLELQSRSRDENHLQDVVTSLRDQLASLKAAIAEHECPIDTSAALSEANAQLTTQLGEAREQKKELEWRLREQQSTTLNDSNSTSDEHERLRNELKQAKQTVYGLRRTIAEKDQVAAEKEEHYKDLMAKAEKTFEDMNSAHAKMVDGKNKEILGLEANNTTMAQGIVELKATVAFQTQEVSKLELEKTQTIQAFQQNADRAFNDHKRNWETERVALMQDLSKSKQEQRARDGDLDSDLQKAAEEARQWREYGDQQRLAKNEALDAKDGEINKLKSTVRTSDTRIKAAIVYMDRVLSQTDESTLFDEYGSIVEQLTGQYSEPDDAPQQVPDAAAAAAAAADKKELEKLRAKLADLEPAMKEMSKNADIDLEDIKRLNEEIANLAALRNFSSDIKGFLTSVEMLLEQVEEMLQNKSAGEVKYNVNLLVENIGTALKKIKGFQAAEV</sequence>
<evidence type="ECO:0000256" key="3">
    <source>
        <dbReference type="SAM" id="Phobius"/>
    </source>
</evidence>
<proteinExistence type="predicted"/>
<accession>A0A6A6AD02</accession>
<dbReference type="RefSeq" id="XP_033523187.1">
    <property type="nucleotide sequence ID" value="XM_033671985.1"/>
</dbReference>
<feature type="compositionally biased region" description="Low complexity" evidence="2">
    <location>
        <begin position="397"/>
        <end position="406"/>
    </location>
</feature>
<feature type="coiled-coil region" evidence="1">
    <location>
        <begin position="266"/>
        <end position="327"/>
    </location>
</feature>
<gene>
    <name evidence="4" type="ORF">P153DRAFT_403682</name>
</gene>
<protein>
    <submittedName>
        <fullName evidence="4">Uncharacterized protein</fullName>
    </submittedName>
</protein>
<dbReference type="EMBL" id="ML977507">
    <property type="protein sequence ID" value="KAF2128798.1"/>
    <property type="molecule type" value="Genomic_DNA"/>
</dbReference>
<dbReference type="Proteomes" id="UP000799771">
    <property type="component" value="Unassembled WGS sequence"/>
</dbReference>
<keyword evidence="5" id="KW-1185">Reference proteome</keyword>
<keyword evidence="1" id="KW-0175">Coiled coil</keyword>
<feature type="coiled-coil region" evidence="1">
    <location>
        <begin position="178"/>
        <end position="212"/>
    </location>
</feature>